<evidence type="ECO:0000256" key="1">
    <source>
        <dbReference type="SAM" id="MobiDB-lite"/>
    </source>
</evidence>
<keyword evidence="3" id="KW-1185">Reference proteome</keyword>
<dbReference type="Proteomes" id="UP001060275">
    <property type="component" value="Unassembled WGS sequence"/>
</dbReference>
<evidence type="ECO:0000313" key="2">
    <source>
        <dbReference type="EMBL" id="MCP8886618.1"/>
    </source>
</evidence>
<organism evidence="2 3">
    <name type="scientific">Devosia ureilytica</name>
    <dbReference type="NCBI Taxonomy" id="2952754"/>
    <lineage>
        <taxon>Bacteria</taxon>
        <taxon>Pseudomonadati</taxon>
        <taxon>Pseudomonadota</taxon>
        <taxon>Alphaproteobacteria</taxon>
        <taxon>Hyphomicrobiales</taxon>
        <taxon>Devosiaceae</taxon>
        <taxon>Devosia</taxon>
    </lineage>
</organism>
<comment type="caution">
    <text evidence="2">The sequence shown here is derived from an EMBL/GenBank/DDBJ whole genome shotgun (WGS) entry which is preliminary data.</text>
</comment>
<accession>A0A9Q4AM34</accession>
<feature type="region of interest" description="Disordered" evidence="1">
    <location>
        <begin position="1"/>
        <end position="31"/>
    </location>
</feature>
<gene>
    <name evidence="2" type="ORF">NF348_05840</name>
</gene>
<feature type="compositionally biased region" description="Basic and acidic residues" evidence="1">
    <location>
        <begin position="1"/>
        <end position="11"/>
    </location>
</feature>
<protein>
    <submittedName>
        <fullName evidence="2">Uncharacterized protein</fullName>
    </submittedName>
</protein>
<evidence type="ECO:0000313" key="3">
    <source>
        <dbReference type="Proteomes" id="UP001060275"/>
    </source>
</evidence>
<dbReference type="AlphaFoldDB" id="A0A9Q4AM34"/>
<sequence length="189" mass="20577">MTEKLRKELGEPQRVSSLEPPCQGQKDCSSQDVPDPIVEVGFPVFGFGLHVQYVDRNPANDNGWGAFSLQSYVSDSFAERVDETLLLRACLSLSLGARAAFAMQWAFDVGDMAGLCETDPLTDIHALQLVLHDLLQSASRFGIPVSLVGWIAPVDDPMNALRQVQSIATHLMSLPEFHSAVGDADVTVH</sequence>
<proteinExistence type="predicted"/>
<dbReference type="RefSeq" id="WP_254673699.1">
    <property type="nucleotide sequence ID" value="NZ_JAMWDU010000002.1"/>
</dbReference>
<name>A0A9Q4AM34_9HYPH</name>
<dbReference type="EMBL" id="JAMWDU010000002">
    <property type="protein sequence ID" value="MCP8886618.1"/>
    <property type="molecule type" value="Genomic_DNA"/>
</dbReference>
<reference evidence="2" key="1">
    <citation type="submission" date="2022-06" db="EMBL/GenBank/DDBJ databases">
        <title>Devosia sp. XJ19-45 genome assembly.</title>
        <authorList>
            <person name="Li B."/>
            <person name="Cai M."/>
            <person name="Nie G."/>
            <person name="Li W."/>
        </authorList>
    </citation>
    <scope>NUCLEOTIDE SEQUENCE</scope>
    <source>
        <strain evidence="2">XJ19-45</strain>
    </source>
</reference>